<gene>
    <name evidence="1" type="ORF">lpari_00922</name>
</gene>
<dbReference type="EMBL" id="LSOG01000031">
    <property type="protein sequence ID" value="OEH48051.1"/>
    <property type="molecule type" value="Genomic_DNA"/>
</dbReference>
<name>A0A1E5JU50_9GAMM</name>
<keyword evidence="2" id="KW-1185">Reference proteome</keyword>
<protein>
    <submittedName>
        <fullName evidence="1">Uncharacterized protein</fullName>
    </submittedName>
</protein>
<sequence>MRLNKHVGSIQFLRFGYIEVQTNVLSQLYEFNQL</sequence>
<evidence type="ECO:0000313" key="2">
    <source>
        <dbReference type="Proteomes" id="UP000095229"/>
    </source>
</evidence>
<organism evidence="1 2">
    <name type="scientific">Legionella parisiensis</name>
    <dbReference type="NCBI Taxonomy" id="45071"/>
    <lineage>
        <taxon>Bacteria</taxon>
        <taxon>Pseudomonadati</taxon>
        <taxon>Pseudomonadota</taxon>
        <taxon>Gammaproteobacteria</taxon>
        <taxon>Legionellales</taxon>
        <taxon>Legionellaceae</taxon>
        <taxon>Legionella</taxon>
    </lineage>
</organism>
<accession>A0A1E5JU50</accession>
<proteinExistence type="predicted"/>
<comment type="caution">
    <text evidence="1">The sequence shown here is derived from an EMBL/GenBank/DDBJ whole genome shotgun (WGS) entry which is preliminary data.</text>
</comment>
<dbReference type="Proteomes" id="UP000095229">
    <property type="component" value="Unassembled WGS sequence"/>
</dbReference>
<dbReference type="AlphaFoldDB" id="A0A1E5JU50"/>
<reference evidence="1 2" key="1">
    <citation type="submission" date="2016-02" db="EMBL/GenBank/DDBJ databases">
        <title>Secondary metabolites in Legionella.</title>
        <authorList>
            <person name="Tobias N.J."/>
            <person name="Bode H.B."/>
        </authorList>
    </citation>
    <scope>NUCLEOTIDE SEQUENCE [LARGE SCALE GENOMIC DNA]</scope>
    <source>
        <strain evidence="1 2">DSM 19216</strain>
    </source>
</reference>
<evidence type="ECO:0000313" key="1">
    <source>
        <dbReference type="EMBL" id="OEH48051.1"/>
    </source>
</evidence>